<evidence type="ECO:0000256" key="1">
    <source>
        <dbReference type="ARBA" id="ARBA00022679"/>
    </source>
</evidence>
<dbReference type="CDD" id="cd04301">
    <property type="entry name" value="NAT_SF"/>
    <property type="match status" value="2"/>
</dbReference>
<dbReference type="Proteomes" id="UP000007967">
    <property type="component" value="Chromosome"/>
</dbReference>
<dbReference type="eggNOG" id="COG0456">
    <property type="taxonomic scope" value="Bacteria"/>
</dbReference>
<protein>
    <submittedName>
        <fullName evidence="4">GCN5-related N-acetyltransferase</fullName>
    </submittedName>
</protein>
<name>D2PW07_KRIFD</name>
<proteinExistence type="predicted"/>
<evidence type="ECO:0000313" key="5">
    <source>
        <dbReference type="Proteomes" id="UP000007967"/>
    </source>
</evidence>
<dbReference type="HOGENOM" id="CLU_056890_0_0_11"/>
<dbReference type="Pfam" id="PF00583">
    <property type="entry name" value="Acetyltransf_1"/>
    <property type="match status" value="1"/>
</dbReference>
<sequence>MPAKALPAYRRGMSTEGWPAGLVARPIDRADADAWAELLAAKEKVDAEGENYDADDLLEELADPKLDAARDTVALWSGEQMVGYGVARTPDVVVDVHRVRTEGAVHPQWRGRGIGAALVDWLGRRAAELHAERQPGAVGEINTGAISTNTGAEQLLSGAGYEKCRYFFHMLRPFATPIVEPATPEGLRLVAYTPEYDEPLRLAHNEVFLDHWGSSPKSPESWKTWFTGSRAFRPALSYLVLDEDEIVAYALGYEWVADTEATGIREVYVGQVGTRRTHRGRGLAGVALARVMTEAATTGFQRASLGVDAENPTGALGLYERLGFATEHTFVTYRKPLPAS</sequence>
<evidence type="ECO:0000313" key="4">
    <source>
        <dbReference type="EMBL" id="ADB29664.1"/>
    </source>
</evidence>
<dbReference type="PROSITE" id="PS51186">
    <property type="entry name" value="GNAT"/>
    <property type="match status" value="2"/>
</dbReference>
<evidence type="ECO:0000256" key="2">
    <source>
        <dbReference type="ARBA" id="ARBA00023315"/>
    </source>
</evidence>
<gene>
    <name evidence="4" type="ordered locus">Kfla_0542</name>
</gene>
<keyword evidence="2" id="KW-0012">Acyltransferase</keyword>
<organism evidence="4 5">
    <name type="scientific">Kribbella flavida (strain DSM 17836 / JCM 10339 / NBRC 14399)</name>
    <dbReference type="NCBI Taxonomy" id="479435"/>
    <lineage>
        <taxon>Bacteria</taxon>
        <taxon>Bacillati</taxon>
        <taxon>Actinomycetota</taxon>
        <taxon>Actinomycetes</taxon>
        <taxon>Propionibacteriales</taxon>
        <taxon>Kribbellaceae</taxon>
        <taxon>Kribbella</taxon>
    </lineage>
</organism>
<dbReference type="InterPro" id="IPR050832">
    <property type="entry name" value="Bact_Acetyltransf"/>
</dbReference>
<dbReference type="Gene3D" id="3.40.630.30">
    <property type="match status" value="1"/>
</dbReference>
<dbReference type="KEGG" id="kfl:Kfla_0542"/>
<feature type="domain" description="N-acetyltransferase" evidence="3">
    <location>
        <begin position="22"/>
        <end position="183"/>
    </location>
</feature>
<accession>D2PW07</accession>
<keyword evidence="1 4" id="KW-0808">Transferase</keyword>
<keyword evidence="5" id="KW-1185">Reference proteome</keyword>
<dbReference type="GO" id="GO:0016747">
    <property type="term" value="F:acyltransferase activity, transferring groups other than amino-acyl groups"/>
    <property type="evidence" value="ECO:0007669"/>
    <property type="project" value="InterPro"/>
</dbReference>
<feature type="domain" description="N-acetyltransferase" evidence="3">
    <location>
        <begin position="187"/>
        <end position="340"/>
    </location>
</feature>
<dbReference type="SUPFAM" id="SSF55729">
    <property type="entry name" value="Acyl-CoA N-acyltransferases (Nat)"/>
    <property type="match status" value="2"/>
</dbReference>
<dbReference type="InterPro" id="IPR016181">
    <property type="entry name" value="Acyl_CoA_acyltransferase"/>
</dbReference>
<dbReference type="PANTHER" id="PTHR43877">
    <property type="entry name" value="AMINOALKYLPHOSPHONATE N-ACETYLTRANSFERASE-RELATED-RELATED"/>
    <property type="match status" value="1"/>
</dbReference>
<reference evidence="4 5" key="2">
    <citation type="journal article" date="2010" name="Stand. Genomic Sci.">
        <title>Complete genome sequence of Kribbella flavida type strain (IFO 14399).</title>
        <authorList>
            <person name="Pukall R."/>
            <person name="Lapidus A."/>
            <person name="Glavina Del Rio T."/>
            <person name="Copeland A."/>
            <person name="Tice H."/>
            <person name="Cheng J.-F."/>
            <person name="Lucas S."/>
            <person name="Chen F."/>
            <person name="Nolan M."/>
            <person name="LaButti K."/>
            <person name="Pati A."/>
            <person name="Ivanova N."/>
            <person name="Mavrommatis K."/>
            <person name="Mikhailova N."/>
            <person name="Pitluck S."/>
            <person name="Bruce D."/>
            <person name="Goodwin L."/>
            <person name="Land M."/>
            <person name="Hauser L."/>
            <person name="Chang Y.-J."/>
            <person name="Jeffries C.D."/>
            <person name="Chen A."/>
            <person name="Palaniappan K."/>
            <person name="Chain P."/>
            <person name="Rohde M."/>
            <person name="Goeker M."/>
            <person name="Bristow J."/>
            <person name="Eisen J.A."/>
            <person name="Markowitz V."/>
            <person name="Hugenholtz P."/>
            <person name="Kyrpides N.C."/>
            <person name="Klenk H.-P."/>
            <person name="Brettin T."/>
        </authorList>
    </citation>
    <scope>NUCLEOTIDE SEQUENCE [LARGE SCALE GENOMIC DNA]</scope>
    <source>
        <strain evidence="5">DSM 17836 / JCM 10339 / NBRC 14399</strain>
    </source>
</reference>
<dbReference type="Pfam" id="PF13508">
    <property type="entry name" value="Acetyltransf_7"/>
    <property type="match status" value="1"/>
</dbReference>
<dbReference type="InterPro" id="IPR000182">
    <property type="entry name" value="GNAT_dom"/>
</dbReference>
<reference evidence="5" key="1">
    <citation type="submission" date="2009-09" db="EMBL/GenBank/DDBJ databases">
        <title>The complete genome of Kribbella flavida DSM 17836.</title>
        <authorList>
            <consortium name="US DOE Joint Genome Institute (JGI-PGF)"/>
            <person name="Lucas S."/>
            <person name="Copeland A."/>
            <person name="Lapidus A."/>
            <person name="Glavina del Rio T."/>
            <person name="Dalin E."/>
            <person name="Tice H."/>
            <person name="Bruce D."/>
            <person name="Goodwin L."/>
            <person name="Pitluck S."/>
            <person name="Kyrpides N."/>
            <person name="Mavromatis K."/>
            <person name="Ivanova N."/>
            <person name="Saunders E."/>
            <person name="Brettin T."/>
            <person name="Detter J.C."/>
            <person name="Han C."/>
            <person name="Larimer F."/>
            <person name="Land M."/>
            <person name="Hauser L."/>
            <person name="Markowitz V."/>
            <person name="Cheng J.-F."/>
            <person name="Hugenholtz P."/>
            <person name="Woyke T."/>
            <person name="Wu D."/>
            <person name="Pukall R."/>
            <person name="Klenk H.-P."/>
            <person name="Eisen J.A."/>
        </authorList>
    </citation>
    <scope>NUCLEOTIDE SEQUENCE [LARGE SCALE GENOMIC DNA]</scope>
    <source>
        <strain evidence="5">DSM 17836 / JCM 10339 / NBRC 14399</strain>
    </source>
</reference>
<dbReference type="STRING" id="479435.Kfla_0542"/>
<dbReference type="EMBL" id="CP001736">
    <property type="protein sequence ID" value="ADB29664.1"/>
    <property type="molecule type" value="Genomic_DNA"/>
</dbReference>
<dbReference type="AlphaFoldDB" id="D2PW07"/>
<evidence type="ECO:0000259" key="3">
    <source>
        <dbReference type="PROSITE" id="PS51186"/>
    </source>
</evidence>